<dbReference type="PANTHER" id="PTHR44140:SF2">
    <property type="entry name" value="LD25575P"/>
    <property type="match status" value="1"/>
</dbReference>
<dbReference type="Pfam" id="PF13181">
    <property type="entry name" value="TPR_8"/>
    <property type="match status" value="2"/>
</dbReference>
<dbReference type="PROSITE" id="PS50005">
    <property type="entry name" value="TPR"/>
    <property type="match status" value="3"/>
</dbReference>
<evidence type="ECO:0000313" key="7">
    <source>
        <dbReference type="EMBL" id="LAC20486.1"/>
    </source>
</evidence>
<evidence type="ECO:0000256" key="4">
    <source>
        <dbReference type="PROSITE-ProRule" id="PRU00339"/>
    </source>
</evidence>
<keyword evidence="2" id="KW-0732">Signal</keyword>
<feature type="repeat" description="TPR" evidence="4">
    <location>
        <begin position="37"/>
        <end position="70"/>
    </location>
</feature>
<feature type="domain" description="J" evidence="5">
    <location>
        <begin position="390"/>
        <end position="457"/>
    </location>
</feature>
<dbReference type="InterPro" id="IPR011990">
    <property type="entry name" value="TPR-like_helical_dom_sf"/>
</dbReference>
<dbReference type="InterPro" id="IPR019734">
    <property type="entry name" value="TPR_rpt"/>
</dbReference>
<dbReference type="InterPro" id="IPR001623">
    <property type="entry name" value="DnaJ_domain"/>
</dbReference>
<feature type="repeat" description="TPR" evidence="4">
    <location>
        <begin position="219"/>
        <end position="252"/>
    </location>
</feature>
<dbReference type="SMART" id="SM00028">
    <property type="entry name" value="TPR"/>
    <property type="match status" value="5"/>
</dbReference>
<sequence>MRFVTLSYQILYSVWLFFVGIDIRVYGAYGNTSPVEVQRYLELGVQMLARGQLHDALAQFHAAIDGDPNNYLSYYRRATVFLALGRARSGLQDLNKVLTLKPDLTAARLKRATVHYKMGELDLAHLDLEEVLRRESDNEEANQLYTSIEPLKQKIAITSDFTSGGDYYSAIPLMKDIIDECPWAAWVREQRIAAYEAVGDLQSAITDLRVTTKLTADNTEGFLHLSNLYYRMGDVDQSLNEVRECLKLDPEHKSCFVLYKKVKKVNKLIGGLQDKVNDKQYEECAEASRKVLKEEPSEASIRYLAYEKLCTCSREIGEVMEAKVSCDKALAHSEDPRIYCERAELHITNDDFDKASEDFQSALKFDENYQRAKEGLQKVQKLKKQASKRDYYKILGVKRSATKKEISKAYRSMAQKWHPDRFDGEEKEIAEKKFIDIAAAKEVLTDDEMRQKFNNGEDPLDPEAQQQQHFHHGFNPFQHFHGGGPGGQTFRFHF</sequence>
<dbReference type="SUPFAM" id="SSF46565">
    <property type="entry name" value="Chaperone J-domain"/>
    <property type="match status" value="1"/>
</dbReference>
<dbReference type="SMART" id="SM00271">
    <property type="entry name" value="DnaJ"/>
    <property type="match status" value="1"/>
</dbReference>
<dbReference type="EMBL" id="IACF01000966">
    <property type="protein sequence ID" value="LAB66699.1"/>
    <property type="molecule type" value="mRNA"/>
</dbReference>
<dbReference type="PANTHER" id="PTHR44140">
    <property type="entry name" value="LD25575P"/>
    <property type="match status" value="1"/>
</dbReference>
<keyword evidence="3" id="KW-0256">Endoplasmic reticulum</keyword>
<dbReference type="Pfam" id="PF00226">
    <property type="entry name" value="DnaJ"/>
    <property type="match status" value="1"/>
</dbReference>
<dbReference type="Pfam" id="PF13432">
    <property type="entry name" value="TPR_16"/>
    <property type="match status" value="1"/>
</dbReference>
<name>A0A2P2HY47_9CRUS</name>
<evidence type="ECO:0000259" key="5">
    <source>
        <dbReference type="PROSITE" id="PS50076"/>
    </source>
</evidence>
<dbReference type="GO" id="GO:0034975">
    <property type="term" value="P:protein folding in endoplasmic reticulum"/>
    <property type="evidence" value="ECO:0007669"/>
    <property type="project" value="TreeGrafter"/>
</dbReference>
<accession>A0A2P2HY47</accession>
<keyword evidence="4" id="KW-0802">TPR repeat</keyword>
<dbReference type="InterPro" id="IPR036869">
    <property type="entry name" value="J_dom_sf"/>
</dbReference>
<evidence type="ECO:0000256" key="3">
    <source>
        <dbReference type="ARBA" id="ARBA00022824"/>
    </source>
</evidence>
<dbReference type="PRINTS" id="PR00625">
    <property type="entry name" value="JDOMAIN"/>
</dbReference>
<reference evidence="7" key="1">
    <citation type="submission" date="2017-11" db="EMBL/GenBank/DDBJ databases">
        <title>The sensing device of the deep-sea amphipod.</title>
        <authorList>
            <person name="Kobayashi H."/>
            <person name="Nagahama T."/>
            <person name="Arai W."/>
            <person name="Sasagawa Y."/>
            <person name="Umeda M."/>
            <person name="Hayashi T."/>
            <person name="Nikaido I."/>
            <person name="Watanabe H."/>
            <person name="Oguri K."/>
            <person name="Kitazato H."/>
            <person name="Fujioka K."/>
            <person name="Kido Y."/>
            <person name="Takami H."/>
        </authorList>
    </citation>
    <scope>NUCLEOTIDE SEQUENCE</scope>
    <source>
        <tissue evidence="7">Whole body</tissue>
    </source>
</reference>
<dbReference type="CDD" id="cd06257">
    <property type="entry name" value="DnaJ"/>
    <property type="match status" value="1"/>
</dbReference>
<dbReference type="Gene3D" id="1.10.287.110">
    <property type="entry name" value="DnaJ domain"/>
    <property type="match status" value="1"/>
</dbReference>
<evidence type="ECO:0000256" key="1">
    <source>
        <dbReference type="ARBA" id="ARBA00004240"/>
    </source>
</evidence>
<dbReference type="GO" id="GO:0051787">
    <property type="term" value="F:misfolded protein binding"/>
    <property type="evidence" value="ECO:0007669"/>
    <property type="project" value="TreeGrafter"/>
</dbReference>
<protein>
    <submittedName>
        <fullName evidence="6">DnaJ homolog subfamily C member 3-like</fullName>
    </submittedName>
</protein>
<dbReference type="GO" id="GO:0051087">
    <property type="term" value="F:protein-folding chaperone binding"/>
    <property type="evidence" value="ECO:0007669"/>
    <property type="project" value="TreeGrafter"/>
</dbReference>
<dbReference type="PROSITE" id="PS50076">
    <property type="entry name" value="DNAJ_2"/>
    <property type="match status" value="1"/>
</dbReference>
<dbReference type="AlphaFoldDB" id="A0A2P2HY47"/>
<dbReference type="Gene3D" id="1.25.40.10">
    <property type="entry name" value="Tetratricopeptide repeat domain"/>
    <property type="match status" value="1"/>
</dbReference>
<dbReference type="EMBL" id="IACT01001124">
    <property type="protein sequence ID" value="LAC20486.1"/>
    <property type="molecule type" value="mRNA"/>
</dbReference>
<dbReference type="SUPFAM" id="SSF48452">
    <property type="entry name" value="TPR-like"/>
    <property type="match status" value="2"/>
</dbReference>
<dbReference type="InterPro" id="IPR051727">
    <property type="entry name" value="DnaJ_C3_Co-chaperones"/>
</dbReference>
<dbReference type="GO" id="GO:0005783">
    <property type="term" value="C:endoplasmic reticulum"/>
    <property type="evidence" value="ECO:0007669"/>
    <property type="project" value="UniProtKB-SubCell"/>
</dbReference>
<organism evidence="6">
    <name type="scientific">Hirondellea gigas</name>
    <dbReference type="NCBI Taxonomy" id="1518452"/>
    <lineage>
        <taxon>Eukaryota</taxon>
        <taxon>Metazoa</taxon>
        <taxon>Ecdysozoa</taxon>
        <taxon>Arthropoda</taxon>
        <taxon>Crustacea</taxon>
        <taxon>Multicrustacea</taxon>
        <taxon>Malacostraca</taxon>
        <taxon>Eumalacostraca</taxon>
        <taxon>Peracarida</taxon>
        <taxon>Amphipoda</taxon>
        <taxon>Amphilochidea</taxon>
        <taxon>Lysianassida</taxon>
        <taxon>Lysianassidira</taxon>
        <taxon>Lysianassoidea</taxon>
        <taxon>Lysianassidae</taxon>
        <taxon>Hirondellea</taxon>
    </lineage>
</organism>
<proteinExistence type="evidence at transcript level"/>
<comment type="subcellular location">
    <subcellularLocation>
        <location evidence="1">Endoplasmic reticulum</location>
    </subcellularLocation>
</comment>
<reference evidence="6" key="2">
    <citation type="journal article" date="2018" name="Biosci. Biotechnol. Biochem.">
        <title>Polysaccharide hydrolase of the hadal zone amphipods Hirondellea gigas.</title>
        <authorList>
            <person name="Kobayashi H."/>
            <person name="Nagahama T."/>
            <person name="Arai W."/>
            <person name="Sasagawa Y."/>
            <person name="Umeda M."/>
            <person name="Hayashi T."/>
            <person name="Nikaido I."/>
            <person name="Watanabe H."/>
            <person name="Oguri K."/>
            <person name="Kitazato H."/>
            <person name="Fujioka K."/>
            <person name="Kido Y."/>
            <person name="Takami H."/>
        </authorList>
    </citation>
    <scope>NUCLEOTIDE SEQUENCE</scope>
    <source>
        <tissue evidence="6">Whole body</tissue>
    </source>
</reference>
<evidence type="ECO:0000256" key="2">
    <source>
        <dbReference type="ARBA" id="ARBA00022729"/>
    </source>
</evidence>
<feature type="repeat" description="TPR" evidence="4">
    <location>
        <begin position="336"/>
        <end position="369"/>
    </location>
</feature>
<evidence type="ECO:0000313" key="6">
    <source>
        <dbReference type="EMBL" id="LAB66699.1"/>
    </source>
</evidence>